<sequence length="244" mass="26365">MAVIGLQGLRGGVGTTSIAAGLGWSLQQQGESVLVVGAAPDNLLRLLFNIGFAQSAGWAYALHEGLAWQSAAWRYTPRLDVLPYGQLNAMQSSELLARPEGVAHFLDALKTLKQSGRYRWILVDIPAGFSAFALETLAAVDSRIVVATPDANCHARLHQQPLAQDAYLLVNGLRVASHLQDDIYQLWLQSQRSLVPVILHSDEAMAESMAAKQPVGEYSPASLVAEELMTLAGWCLLNLAEPQP</sequence>
<dbReference type="InterPro" id="IPR027417">
    <property type="entry name" value="P-loop_NTPase"/>
</dbReference>
<dbReference type="RefSeq" id="WP_138094799.1">
    <property type="nucleotide sequence ID" value="NZ_CP040428.1"/>
</dbReference>
<accession>A0A4P8YKG6</accession>
<dbReference type="KEGG" id="izh:FEM41_04330"/>
<dbReference type="GO" id="GO:0051782">
    <property type="term" value="P:negative regulation of cell division"/>
    <property type="evidence" value="ECO:0007669"/>
    <property type="project" value="TreeGrafter"/>
</dbReference>
<evidence type="ECO:0000313" key="4">
    <source>
        <dbReference type="Proteomes" id="UP000302163"/>
    </source>
</evidence>
<dbReference type="OrthoDB" id="5288747at2"/>
<keyword evidence="1" id="KW-0547">Nucleotide-binding</keyword>
<dbReference type="InterPro" id="IPR017746">
    <property type="entry name" value="Cellulose_synthase_operon_BcsQ"/>
</dbReference>
<dbReference type="EMBL" id="CP040428">
    <property type="protein sequence ID" value="QCT18932.1"/>
    <property type="molecule type" value="Genomic_DNA"/>
</dbReference>
<evidence type="ECO:0000313" key="3">
    <source>
        <dbReference type="EMBL" id="QCT18932.1"/>
    </source>
</evidence>
<dbReference type="Pfam" id="PF06564">
    <property type="entry name" value="CBP_BcsQ"/>
    <property type="match status" value="1"/>
</dbReference>
<organism evidence="3 4">
    <name type="scientific">Jejubacter calystegiae</name>
    <dbReference type="NCBI Taxonomy" id="2579935"/>
    <lineage>
        <taxon>Bacteria</taxon>
        <taxon>Pseudomonadati</taxon>
        <taxon>Pseudomonadota</taxon>
        <taxon>Gammaproteobacteria</taxon>
        <taxon>Enterobacterales</taxon>
        <taxon>Enterobacteriaceae</taxon>
        <taxon>Jejubacter</taxon>
    </lineage>
</organism>
<dbReference type="GO" id="GO:0009898">
    <property type="term" value="C:cytoplasmic side of plasma membrane"/>
    <property type="evidence" value="ECO:0007669"/>
    <property type="project" value="TreeGrafter"/>
</dbReference>
<dbReference type="Gene3D" id="3.40.50.300">
    <property type="entry name" value="P-loop containing nucleotide triphosphate hydrolases"/>
    <property type="match status" value="1"/>
</dbReference>
<dbReference type="Proteomes" id="UP000302163">
    <property type="component" value="Chromosome"/>
</dbReference>
<protein>
    <submittedName>
        <fullName evidence="3">Cellulose synthase operon protein YhjQ</fullName>
    </submittedName>
</protein>
<keyword evidence="2" id="KW-0067">ATP-binding</keyword>
<proteinExistence type="predicted"/>
<dbReference type="GO" id="GO:0005829">
    <property type="term" value="C:cytosol"/>
    <property type="evidence" value="ECO:0007669"/>
    <property type="project" value="TreeGrafter"/>
</dbReference>
<evidence type="ECO:0000256" key="2">
    <source>
        <dbReference type="ARBA" id="ARBA00022840"/>
    </source>
</evidence>
<reference evidence="3 4" key="1">
    <citation type="submission" date="2019-05" db="EMBL/GenBank/DDBJ databases">
        <title>Complete genome sequence of Izhakiella calystegiae KSNA2, an endophyte isolated from beach morning glory (Calystegia soldanella).</title>
        <authorList>
            <person name="Jiang L."/>
            <person name="Jeong J.C."/>
            <person name="Kim C.Y."/>
            <person name="Kim D.H."/>
            <person name="Kim S.W."/>
            <person name="Lee j."/>
        </authorList>
    </citation>
    <scope>NUCLEOTIDE SEQUENCE [LARGE SCALE GENOMIC DNA]</scope>
    <source>
        <strain evidence="3 4">KSNA2</strain>
    </source>
</reference>
<gene>
    <name evidence="3" type="primary">yhjQ</name>
    <name evidence="3" type="ORF">FEM41_04330</name>
</gene>
<dbReference type="GO" id="GO:0016887">
    <property type="term" value="F:ATP hydrolysis activity"/>
    <property type="evidence" value="ECO:0007669"/>
    <property type="project" value="TreeGrafter"/>
</dbReference>
<dbReference type="NCBIfam" id="TIGR03371">
    <property type="entry name" value="cellulose_yhjQ"/>
    <property type="match status" value="1"/>
</dbReference>
<keyword evidence="4" id="KW-1185">Reference proteome</keyword>
<dbReference type="AlphaFoldDB" id="A0A4P8YKG6"/>
<dbReference type="GO" id="GO:0005524">
    <property type="term" value="F:ATP binding"/>
    <property type="evidence" value="ECO:0007669"/>
    <property type="project" value="UniProtKB-KW"/>
</dbReference>
<dbReference type="SUPFAM" id="SSF52540">
    <property type="entry name" value="P-loop containing nucleoside triphosphate hydrolases"/>
    <property type="match status" value="1"/>
</dbReference>
<evidence type="ECO:0000256" key="1">
    <source>
        <dbReference type="ARBA" id="ARBA00022741"/>
    </source>
</evidence>
<name>A0A4P8YKG6_9ENTR</name>
<dbReference type="PANTHER" id="PTHR43384:SF4">
    <property type="entry name" value="CELLULOSE BIOSYNTHESIS PROTEIN BCSQ-RELATED"/>
    <property type="match status" value="1"/>
</dbReference>
<dbReference type="PANTHER" id="PTHR43384">
    <property type="entry name" value="SEPTUM SITE-DETERMINING PROTEIN MIND HOMOLOG, CHLOROPLASTIC-RELATED"/>
    <property type="match status" value="1"/>
</dbReference>
<dbReference type="InterPro" id="IPR050625">
    <property type="entry name" value="ParA/MinD_ATPase"/>
</dbReference>